<evidence type="ECO:0000313" key="11">
    <source>
        <dbReference type="Proteomes" id="UP001159428"/>
    </source>
</evidence>
<dbReference type="PROSITE" id="PS51120">
    <property type="entry name" value="LDLRB"/>
    <property type="match status" value="3"/>
</dbReference>
<dbReference type="SUPFAM" id="SSF63825">
    <property type="entry name" value="YWTD domain"/>
    <property type="match status" value="1"/>
</dbReference>
<feature type="domain" description="Sushi" evidence="9">
    <location>
        <begin position="587"/>
        <end position="650"/>
    </location>
</feature>
<keyword evidence="6" id="KW-0325">Glycoprotein</keyword>
<dbReference type="SMART" id="SM00032">
    <property type="entry name" value="CCP"/>
    <property type="match status" value="8"/>
</dbReference>
<dbReference type="Pfam" id="PF00084">
    <property type="entry name" value="Sushi"/>
    <property type="match status" value="8"/>
</dbReference>
<gene>
    <name evidence="10" type="ORF">PMEA_00017545</name>
</gene>
<dbReference type="PANTHER" id="PTHR19325:SF560">
    <property type="entry name" value="SUSHI, VON WILLEBRAND FACTOR TYPE A, EGF AND PENTRAXIN DOMAIN-CONTAINING PROTEIN 1"/>
    <property type="match status" value="1"/>
</dbReference>
<name>A0AAU9X5B9_9CNID</name>
<dbReference type="SUPFAM" id="SSF57535">
    <property type="entry name" value="Complement control module/SCR domain"/>
    <property type="match status" value="8"/>
</dbReference>
<feature type="disulfide bond" evidence="7">
    <location>
        <begin position="433"/>
        <end position="460"/>
    </location>
</feature>
<evidence type="ECO:0000256" key="5">
    <source>
        <dbReference type="ARBA" id="ARBA00023157"/>
    </source>
</evidence>
<keyword evidence="11" id="KW-1185">Reference proteome</keyword>
<evidence type="ECO:0000256" key="1">
    <source>
        <dbReference type="ARBA" id="ARBA00022536"/>
    </source>
</evidence>
<feature type="repeat" description="LDL-receptor class B" evidence="8">
    <location>
        <begin position="57"/>
        <end position="98"/>
    </location>
</feature>
<dbReference type="EMBL" id="CALNXJ010000030">
    <property type="protein sequence ID" value="CAH3136795.1"/>
    <property type="molecule type" value="Genomic_DNA"/>
</dbReference>
<feature type="domain" description="Sushi" evidence="9">
    <location>
        <begin position="525"/>
        <end position="586"/>
    </location>
</feature>
<keyword evidence="3" id="KW-0732">Signal</keyword>
<dbReference type="InterPro" id="IPR011042">
    <property type="entry name" value="6-blade_b-propeller_TolB-like"/>
</dbReference>
<feature type="repeat" description="LDL-receptor class B" evidence="8">
    <location>
        <begin position="99"/>
        <end position="141"/>
    </location>
</feature>
<organism evidence="10 11">
    <name type="scientific">Pocillopora meandrina</name>
    <dbReference type="NCBI Taxonomy" id="46732"/>
    <lineage>
        <taxon>Eukaryota</taxon>
        <taxon>Metazoa</taxon>
        <taxon>Cnidaria</taxon>
        <taxon>Anthozoa</taxon>
        <taxon>Hexacorallia</taxon>
        <taxon>Scleractinia</taxon>
        <taxon>Astrocoeniina</taxon>
        <taxon>Pocilloporidae</taxon>
        <taxon>Pocillopora</taxon>
    </lineage>
</organism>
<keyword evidence="2 7" id="KW-0768">Sushi</keyword>
<feature type="disulfide bond" evidence="7">
    <location>
        <begin position="307"/>
        <end position="334"/>
    </location>
</feature>
<dbReference type="Gene3D" id="2.120.10.30">
    <property type="entry name" value="TolB, C-terminal domain"/>
    <property type="match status" value="1"/>
</dbReference>
<keyword evidence="4" id="KW-0677">Repeat</keyword>
<evidence type="ECO:0000256" key="3">
    <source>
        <dbReference type="ARBA" id="ARBA00022729"/>
    </source>
</evidence>
<dbReference type="PROSITE" id="PS50923">
    <property type="entry name" value="SUSHI"/>
    <property type="match status" value="8"/>
</dbReference>
<feature type="domain" description="Sushi" evidence="9">
    <location>
        <begin position="337"/>
        <end position="400"/>
    </location>
</feature>
<feature type="disulfide bond" evidence="7">
    <location>
        <begin position="557"/>
        <end position="584"/>
    </location>
</feature>
<comment type="caution">
    <text evidence="10">The sequence shown here is derived from an EMBL/GenBank/DDBJ whole genome shotgun (WGS) entry which is preliminary data.</text>
</comment>
<dbReference type="SMART" id="SM00135">
    <property type="entry name" value="LY"/>
    <property type="match status" value="4"/>
</dbReference>
<dbReference type="InterPro" id="IPR050350">
    <property type="entry name" value="Compl-Cell_Adhes-Reg"/>
</dbReference>
<evidence type="ECO:0000256" key="2">
    <source>
        <dbReference type="ARBA" id="ARBA00022659"/>
    </source>
</evidence>
<dbReference type="Proteomes" id="UP001159428">
    <property type="component" value="Unassembled WGS sequence"/>
</dbReference>
<evidence type="ECO:0000259" key="9">
    <source>
        <dbReference type="PROSITE" id="PS50923"/>
    </source>
</evidence>
<feature type="disulfide bond" evidence="7">
    <location>
        <begin position="495"/>
        <end position="522"/>
    </location>
</feature>
<dbReference type="InterPro" id="IPR000436">
    <property type="entry name" value="Sushi_SCR_CCP_dom"/>
</dbReference>
<evidence type="ECO:0000256" key="4">
    <source>
        <dbReference type="ARBA" id="ARBA00022737"/>
    </source>
</evidence>
<dbReference type="AlphaFoldDB" id="A0AAU9X5B9"/>
<feature type="domain" description="Sushi" evidence="9">
    <location>
        <begin position="463"/>
        <end position="524"/>
    </location>
</feature>
<evidence type="ECO:0000256" key="7">
    <source>
        <dbReference type="PROSITE-ProRule" id="PRU00302"/>
    </source>
</evidence>
<feature type="domain" description="Sushi" evidence="9">
    <location>
        <begin position="651"/>
        <end position="709"/>
    </location>
</feature>
<sequence>FVFLEIPFPCNSLCLLVTTPDRILALTYDTSSSFVVIPNSSYASALDYYYNDYNKRGFIFWTDRVEKSIKRSNMDGTDIKVIYNGPEECYGLAVDWNSLQLYGTDLTNDTIWVSDFEGRNRRMVISSNLDTPTGIALDPHEGLMFWNAWGNASKVEKSNLDGTQRFAIVTSNLTWPSGITLDRRNKLVYWVDESRGAIESVDYNGNNRTLLFQQNGLDFYSLSFISPYLFITGWKENWIYKFDVFNGTVVNIISLSHGNAYGLVAYDSYRQISGITCPGLPSPTNGTRLGCSGNATEFYDTVCQFECNNGYVGSGSQIRRCQENKTWSGEEFVCQIVMCPTPMPPANSVRQGCTGNATEYPYNTECQFSCIEGYKLVGSSLRKCQDNGLWSGGGEFYCERITCPGLPSPTNGTRLGCSGNATEFYDTVCQFKCNNGYIGSGSQIRRCQENKTWSGDEFVCQRITCPGLPSPTNGTRLGCSGNATEFYDTVCQFECNNGYVGSGSQIRRCQENKTWSGEEFVCQRITCPGLPSPTNGKRLECSGNATEFYDTVCQFECNNGYVGSGSQIRRCQENKTWSGDEFVCQIVMCPTPLPPANSVRHGCTGNTAEYPYNTECQFSCIEGYKLVGSSLRKCQDNGLWSGGGEFYCERIICDSLQLPPNVRTNGSCNRLPGNGCHFTCERGFNLIGSEIMWCNNDGSWTGTQPRCDVVTCPMLSLPTNGVFLGCNTNTTEMLYGTECSFSCKEGSVATGSTGRRCTENGNWTGTDLECTGIRDLTKL</sequence>
<reference evidence="10 11" key="1">
    <citation type="submission" date="2022-05" db="EMBL/GenBank/DDBJ databases">
        <authorList>
            <consortium name="Genoscope - CEA"/>
            <person name="William W."/>
        </authorList>
    </citation>
    <scope>NUCLEOTIDE SEQUENCE [LARGE SCALE GENOMIC DNA]</scope>
</reference>
<feature type="non-terminal residue" evidence="10">
    <location>
        <position position="1"/>
    </location>
</feature>
<keyword evidence="1" id="KW-0245">EGF-like domain</keyword>
<feature type="disulfide bond" evidence="7">
    <location>
        <begin position="743"/>
        <end position="770"/>
    </location>
</feature>
<evidence type="ECO:0000313" key="10">
    <source>
        <dbReference type="EMBL" id="CAH3136795.1"/>
    </source>
</evidence>
<dbReference type="Gene3D" id="2.10.70.10">
    <property type="entry name" value="Complement Module, domain 1"/>
    <property type="match status" value="8"/>
</dbReference>
<keyword evidence="5 7" id="KW-1015">Disulfide bond</keyword>
<evidence type="ECO:0000256" key="8">
    <source>
        <dbReference type="PROSITE-ProRule" id="PRU00461"/>
    </source>
</evidence>
<feature type="domain" description="Sushi" evidence="9">
    <location>
        <begin position="710"/>
        <end position="772"/>
    </location>
</feature>
<dbReference type="CDD" id="cd00033">
    <property type="entry name" value="CCP"/>
    <property type="match status" value="8"/>
</dbReference>
<feature type="disulfide bond" evidence="7">
    <location>
        <begin position="680"/>
        <end position="707"/>
    </location>
</feature>
<feature type="domain" description="Sushi" evidence="9">
    <location>
        <begin position="401"/>
        <end position="462"/>
    </location>
</feature>
<feature type="repeat" description="LDL-receptor class B" evidence="8">
    <location>
        <begin position="142"/>
        <end position="185"/>
    </location>
</feature>
<feature type="domain" description="Sushi" evidence="9">
    <location>
        <begin position="275"/>
        <end position="336"/>
    </location>
</feature>
<dbReference type="InterPro" id="IPR000033">
    <property type="entry name" value="LDLR_classB_rpt"/>
</dbReference>
<evidence type="ECO:0000256" key="6">
    <source>
        <dbReference type="ARBA" id="ARBA00023180"/>
    </source>
</evidence>
<dbReference type="FunFam" id="2.120.10.30:FF:000241">
    <property type="entry name" value="Low-density lipoprotein receptor-related protein 6"/>
    <property type="match status" value="1"/>
</dbReference>
<comment type="caution">
    <text evidence="7">Lacks conserved residue(s) required for the propagation of feature annotation.</text>
</comment>
<proteinExistence type="predicted"/>
<protein>
    <recommendedName>
        <fullName evidence="9">Sushi domain-containing protein</fullName>
    </recommendedName>
</protein>
<dbReference type="PANTHER" id="PTHR19325">
    <property type="entry name" value="COMPLEMENT COMPONENT-RELATED SUSHI DOMAIN-CONTAINING"/>
    <property type="match status" value="1"/>
</dbReference>
<accession>A0AAU9X5B9</accession>
<dbReference type="InterPro" id="IPR035976">
    <property type="entry name" value="Sushi/SCR/CCP_sf"/>
</dbReference>
<dbReference type="Pfam" id="PF00058">
    <property type="entry name" value="Ldl_recept_b"/>
    <property type="match status" value="2"/>
</dbReference>